<dbReference type="GeneID" id="111431973"/>
<organism evidence="2 3">
    <name type="scientific">Cucurbita moschata</name>
    <name type="common">Winter crookneck squash</name>
    <name type="synonym">Cucurbita pepo var. moschata</name>
    <dbReference type="NCBI Taxonomy" id="3662"/>
    <lineage>
        <taxon>Eukaryota</taxon>
        <taxon>Viridiplantae</taxon>
        <taxon>Streptophyta</taxon>
        <taxon>Embryophyta</taxon>
        <taxon>Tracheophyta</taxon>
        <taxon>Spermatophyta</taxon>
        <taxon>Magnoliopsida</taxon>
        <taxon>eudicotyledons</taxon>
        <taxon>Gunneridae</taxon>
        <taxon>Pentapetalae</taxon>
        <taxon>rosids</taxon>
        <taxon>fabids</taxon>
        <taxon>Cucurbitales</taxon>
        <taxon>Cucurbitaceae</taxon>
        <taxon>Cucurbiteae</taxon>
        <taxon>Cucurbita</taxon>
    </lineage>
</organism>
<evidence type="ECO:0000259" key="1">
    <source>
        <dbReference type="SMART" id="SM00256"/>
    </source>
</evidence>
<dbReference type="PANTHER" id="PTHR39741">
    <property type="entry name" value="F-BOX DOMAIN CONTAINING PROTEIN, EXPRESSED"/>
    <property type="match status" value="1"/>
</dbReference>
<gene>
    <name evidence="3 4 5 6" type="primary">LOC111431973</name>
</gene>
<dbReference type="RefSeq" id="XP_022924504.1">
    <property type="nucleotide sequence ID" value="XM_023068736.1"/>
</dbReference>
<reference evidence="3 4" key="1">
    <citation type="submission" date="2025-04" db="UniProtKB">
        <authorList>
            <consortium name="RefSeq"/>
        </authorList>
    </citation>
    <scope>IDENTIFICATION</scope>
    <source>
        <tissue evidence="3 4">Young leaves</tissue>
    </source>
</reference>
<evidence type="ECO:0000313" key="3">
    <source>
        <dbReference type="RefSeq" id="XP_022924502.1"/>
    </source>
</evidence>
<dbReference type="Proteomes" id="UP000504609">
    <property type="component" value="Unplaced"/>
</dbReference>
<evidence type="ECO:0000313" key="6">
    <source>
        <dbReference type="RefSeq" id="XP_022924505.1"/>
    </source>
</evidence>
<dbReference type="Pfam" id="PF12937">
    <property type="entry name" value="F-box-like"/>
    <property type="match status" value="1"/>
</dbReference>
<dbReference type="InterPro" id="IPR036047">
    <property type="entry name" value="F-box-like_dom_sf"/>
</dbReference>
<dbReference type="RefSeq" id="XP_022924505.1">
    <property type="nucleotide sequence ID" value="XM_023068737.1"/>
</dbReference>
<dbReference type="SMART" id="SM00256">
    <property type="entry name" value="FBOX"/>
    <property type="match status" value="1"/>
</dbReference>
<proteinExistence type="predicted"/>
<dbReference type="SUPFAM" id="SSF81383">
    <property type="entry name" value="F-box domain"/>
    <property type="match status" value="1"/>
</dbReference>
<keyword evidence="2" id="KW-1185">Reference proteome</keyword>
<dbReference type="InterPro" id="IPR001810">
    <property type="entry name" value="F-box_dom"/>
</dbReference>
<dbReference type="PANTHER" id="PTHR39741:SF14">
    <property type="entry name" value="F-BOX DOMAIN-CONTAINING PROTEIN"/>
    <property type="match status" value="1"/>
</dbReference>
<feature type="domain" description="F-box" evidence="1">
    <location>
        <begin position="11"/>
        <end position="52"/>
    </location>
</feature>
<evidence type="ECO:0000313" key="5">
    <source>
        <dbReference type="RefSeq" id="XP_022924504.1"/>
    </source>
</evidence>
<accession>A0A6J1E947</accession>
<evidence type="ECO:0000313" key="2">
    <source>
        <dbReference type="Proteomes" id="UP000504609"/>
    </source>
</evidence>
<dbReference type="RefSeq" id="XP_022924503.1">
    <property type="nucleotide sequence ID" value="XM_023068735.1"/>
</dbReference>
<evidence type="ECO:0000313" key="4">
    <source>
        <dbReference type="RefSeq" id="XP_022924503.1"/>
    </source>
</evidence>
<protein>
    <submittedName>
        <fullName evidence="3 4">F-box protein At4g00755-like isoform X2</fullName>
    </submittedName>
</protein>
<dbReference type="InterPro" id="IPR055336">
    <property type="entry name" value="At4g00755-like"/>
</dbReference>
<name>A0A6J1E947_CUCMO</name>
<dbReference type="AlphaFoldDB" id="A0A6J1E947"/>
<sequence length="374" mass="42749">MEVRLDFLNLLPLDMSRKILMCFDDVSDIVRASAVSRRWQHLVLGNGLSKHLCFRSFPHLSRVASIVEVMNSEVNGNEEAACSSSRDSKSVQRDHRVYSYLAHASASFLMRNCILEAITASSTDNDPEESITNTLEARDLIARRASYWSSKGHFKPDVSETLIYKLVSNLCVVTEINIRPFQAFFQSGSPIYSSKAVRFRFGHLKHVMDLRSDLAGELHRGSTKEMFTWTYTSPEFPMAQENCLQKFKLPQPVLCIGGILQIELLGRVQRQETDALFYICVSHVQVIGRSLSPAFDIEILEPSWEFILKCNRQAKTYNQLSMLDNEPLTILPTYLERRVIELRQIVNMLRGNVVQGEYYAWGDEEDESDEDFVA</sequence>
<dbReference type="Gene3D" id="1.20.1280.50">
    <property type="match status" value="1"/>
</dbReference>
<dbReference type="RefSeq" id="XP_022924502.1">
    <property type="nucleotide sequence ID" value="XM_023068734.1"/>
</dbReference>